<keyword evidence="4" id="KW-0027">Amidation</keyword>
<keyword evidence="3" id="KW-0964">Secreted</keyword>
<dbReference type="GO" id="GO:0007218">
    <property type="term" value="P:neuropeptide signaling pathway"/>
    <property type="evidence" value="ECO:0007669"/>
    <property type="project" value="UniProtKB-KW"/>
</dbReference>
<reference evidence="7" key="1">
    <citation type="submission" date="2014-12" db="EMBL/GenBank/DDBJ databases">
        <title>Insight into the proteome of Arion vulgaris.</title>
        <authorList>
            <person name="Aradska J."/>
            <person name="Bulat T."/>
            <person name="Smidak R."/>
            <person name="Sarate P."/>
            <person name="Gangsoo J."/>
            <person name="Sialana F."/>
            <person name="Bilban M."/>
            <person name="Lubec G."/>
        </authorList>
    </citation>
    <scope>NUCLEOTIDE SEQUENCE</scope>
    <source>
        <tissue evidence="7">Skin</tissue>
    </source>
</reference>
<name>A0A0B6Y1Z7_9EUPU</name>
<feature type="compositionally biased region" description="Polar residues" evidence="6">
    <location>
        <begin position="1"/>
        <end position="14"/>
    </location>
</feature>
<comment type="similarity">
    <text evidence="2">Belongs to the molluscan ELH family.</text>
</comment>
<evidence type="ECO:0000256" key="1">
    <source>
        <dbReference type="ARBA" id="ARBA00004613"/>
    </source>
</evidence>
<gene>
    <name evidence="7" type="primary">ORF8045</name>
</gene>
<evidence type="ECO:0000256" key="2">
    <source>
        <dbReference type="ARBA" id="ARBA00007604"/>
    </source>
</evidence>
<dbReference type="GO" id="GO:0005179">
    <property type="term" value="F:hormone activity"/>
    <property type="evidence" value="ECO:0007669"/>
    <property type="project" value="InterPro"/>
</dbReference>
<dbReference type="InterPro" id="IPR003424">
    <property type="entry name" value="ELH"/>
</dbReference>
<feature type="region of interest" description="Disordered" evidence="6">
    <location>
        <begin position="1"/>
        <end position="39"/>
    </location>
</feature>
<dbReference type="AlphaFoldDB" id="A0A0B6Y1Z7"/>
<sequence>SSLEQMQMTGIVKQNSNDDRSRSHSLRRRNANNREINRTRDNLSITNALSVLTDMVIENQQRQQVREMDDLRRRMLLKGKRSDVMLARAQDDSNPDQNILLLLRRVLGYPEEN</sequence>
<feature type="non-terminal residue" evidence="7">
    <location>
        <position position="1"/>
    </location>
</feature>
<organism evidence="7">
    <name type="scientific">Arion vulgaris</name>
    <dbReference type="NCBI Taxonomy" id="1028688"/>
    <lineage>
        <taxon>Eukaryota</taxon>
        <taxon>Metazoa</taxon>
        <taxon>Spiralia</taxon>
        <taxon>Lophotrochozoa</taxon>
        <taxon>Mollusca</taxon>
        <taxon>Gastropoda</taxon>
        <taxon>Heterobranchia</taxon>
        <taxon>Euthyneura</taxon>
        <taxon>Panpulmonata</taxon>
        <taxon>Eupulmonata</taxon>
        <taxon>Stylommatophora</taxon>
        <taxon>Helicina</taxon>
        <taxon>Arionoidea</taxon>
        <taxon>Arionidae</taxon>
        <taxon>Arion</taxon>
    </lineage>
</organism>
<evidence type="ECO:0000313" key="7">
    <source>
        <dbReference type="EMBL" id="CEK49530.1"/>
    </source>
</evidence>
<protein>
    <submittedName>
        <fullName evidence="7">Uncharacterized protein</fullName>
    </submittedName>
</protein>
<dbReference type="EMBL" id="HACG01002665">
    <property type="protein sequence ID" value="CEK49530.1"/>
    <property type="molecule type" value="Transcribed_RNA"/>
</dbReference>
<dbReference type="Pfam" id="PF02323">
    <property type="entry name" value="ELH"/>
    <property type="match status" value="1"/>
</dbReference>
<proteinExistence type="inferred from homology"/>
<keyword evidence="5" id="KW-0527">Neuropeptide</keyword>
<evidence type="ECO:0000256" key="5">
    <source>
        <dbReference type="ARBA" id="ARBA00023320"/>
    </source>
</evidence>
<evidence type="ECO:0000256" key="3">
    <source>
        <dbReference type="ARBA" id="ARBA00022525"/>
    </source>
</evidence>
<evidence type="ECO:0000256" key="4">
    <source>
        <dbReference type="ARBA" id="ARBA00022815"/>
    </source>
</evidence>
<dbReference type="GO" id="GO:0005576">
    <property type="term" value="C:extracellular region"/>
    <property type="evidence" value="ECO:0007669"/>
    <property type="project" value="UniProtKB-SubCell"/>
</dbReference>
<accession>A0A0B6Y1Z7</accession>
<evidence type="ECO:0000256" key="6">
    <source>
        <dbReference type="SAM" id="MobiDB-lite"/>
    </source>
</evidence>
<comment type="subcellular location">
    <subcellularLocation>
        <location evidence="1">Secreted</location>
    </subcellularLocation>
</comment>